<dbReference type="InterPro" id="IPR036148">
    <property type="entry name" value="MmgE/PrpD_sf"/>
</dbReference>
<dbReference type="PANTHER" id="PTHR16943">
    <property type="entry name" value="2-METHYLCITRATE DEHYDRATASE-RELATED"/>
    <property type="match status" value="1"/>
</dbReference>
<organism evidence="5 6">
    <name type="scientific">Halococcus salifodinae DSM 8989</name>
    <dbReference type="NCBI Taxonomy" id="1227456"/>
    <lineage>
        <taxon>Archaea</taxon>
        <taxon>Methanobacteriati</taxon>
        <taxon>Methanobacteriota</taxon>
        <taxon>Stenosarchaea group</taxon>
        <taxon>Halobacteria</taxon>
        <taxon>Halobacteriales</taxon>
        <taxon>Halococcaceae</taxon>
        <taxon>Halococcus</taxon>
    </lineage>
</organism>
<keyword evidence="6" id="KW-1185">Reference proteome</keyword>
<dbReference type="InterPro" id="IPR045337">
    <property type="entry name" value="MmgE_PrpD_C"/>
</dbReference>
<dbReference type="STRING" id="1227456.C450_08042"/>
<dbReference type="InterPro" id="IPR045336">
    <property type="entry name" value="MmgE_PrpD_N"/>
</dbReference>
<dbReference type="InterPro" id="IPR042183">
    <property type="entry name" value="MmgE/PrpD_sf_1"/>
</dbReference>
<dbReference type="SUPFAM" id="SSF103378">
    <property type="entry name" value="2-methylcitrate dehydratase PrpD"/>
    <property type="match status" value="1"/>
</dbReference>
<dbReference type="AlphaFoldDB" id="M0N801"/>
<evidence type="ECO:0000259" key="4">
    <source>
        <dbReference type="Pfam" id="PF19305"/>
    </source>
</evidence>
<dbReference type="Gene3D" id="3.30.1330.120">
    <property type="entry name" value="2-methylcitrate dehydratase PrpD"/>
    <property type="match status" value="1"/>
</dbReference>
<dbReference type="Pfam" id="PF03972">
    <property type="entry name" value="MmgE_PrpD_N"/>
    <property type="match status" value="1"/>
</dbReference>
<proteinExistence type="inferred from homology"/>
<protein>
    <submittedName>
        <fullName evidence="5">MmgE/PrpD family protein</fullName>
    </submittedName>
</protein>
<dbReference type="EMBL" id="AOME01000051">
    <property type="protein sequence ID" value="EMA53249.1"/>
    <property type="molecule type" value="Genomic_DNA"/>
</dbReference>
<dbReference type="InterPro" id="IPR005656">
    <property type="entry name" value="MmgE_PrpD"/>
</dbReference>
<dbReference type="Proteomes" id="UP000011625">
    <property type="component" value="Unassembled WGS sequence"/>
</dbReference>
<accession>M0N801</accession>
<dbReference type="Pfam" id="PF19305">
    <property type="entry name" value="MmgE_PrpD_C"/>
    <property type="match status" value="1"/>
</dbReference>
<dbReference type="GO" id="GO:0016829">
    <property type="term" value="F:lyase activity"/>
    <property type="evidence" value="ECO:0007669"/>
    <property type="project" value="InterPro"/>
</dbReference>
<feature type="domain" description="MmgE/PrpD N-terminal" evidence="3">
    <location>
        <begin position="73"/>
        <end position="289"/>
    </location>
</feature>
<dbReference type="PATRIC" id="fig|1227456.3.peg.1616"/>
<comment type="similarity">
    <text evidence="1">Belongs to the PrpD family.</text>
</comment>
<comment type="caution">
    <text evidence="5">The sequence shown here is derived from an EMBL/GenBank/DDBJ whole genome shotgun (WGS) entry which is preliminary data.</text>
</comment>
<feature type="domain" description="MmgE/PrpD C-terminal" evidence="4">
    <location>
        <begin position="328"/>
        <end position="488"/>
    </location>
</feature>
<name>M0N801_9EURY</name>
<dbReference type="Gene3D" id="1.10.4100.10">
    <property type="entry name" value="2-methylcitrate dehydratase PrpD"/>
    <property type="match status" value="1"/>
</dbReference>
<evidence type="ECO:0000256" key="1">
    <source>
        <dbReference type="ARBA" id="ARBA00006174"/>
    </source>
</evidence>
<evidence type="ECO:0000313" key="6">
    <source>
        <dbReference type="Proteomes" id="UP000011625"/>
    </source>
</evidence>
<feature type="compositionally biased region" description="Polar residues" evidence="2">
    <location>
        <begin position="1"/>
        <end position="20"/>
    </location>
</feature>
<feature type="region of interest" description="Disordered" evidence="2">
    <location>
        <begin position="1"/>
        <end position="30"/>
    </location>
</feature>
<evidence type="ECO:0000259" key="3">
    <source>
        <dbReference type="Pfam" id="PF03972"/>
    </source>
</evidence>
<sequence>MRWSAAASTRTDESSLSATGRRTRGRSLAEPIRTPLSVATGIQPPPKAANIMTDNTEYAVREWEAHVYEFLDEPIPDDVRAHAATTVGDVLCATVAGSAAPGVGAVGANADFGDGQATVLGTARTTTPEAAALCNGAAAIAQETDEGHDTGGHVGSGIVAGGLAAAEAAAVSGATFVDACARSYELCVRLERVIFAMKDRLNDATPWLLRDPHAAWTTVGPALTAAQCFGASMEELRETFRIAANLAVISMHDPYEEGPPARNFTAGFSAQAGVSAARTALTGLTGSASAIGVVYDPFESLLPEGEFEGSFASLGERWEITRNYFKPYPSCRYTHPPLDALREAIEENNSENRIDPETVESIEIETFANATDMANPAPESFTAAKFSTPYVLARYLVSGDLRLEHFSSTAIVDPEVKKIAESVRLVRAERFDEGVPEAWGAAATIQFADGTELTGERSFPRGDHRDPIDESALRTRQRELLAHGLDGSDVEWAMNAITTIDSRPVREVTAALRAETA</sequence>
<dbReference type="PANTHER" id="PTHR16943:SF8">
    <property type="entry name" value="2-METHYLCITRATE DEHYDRATASE"/>
    <property type="match status" value="1"/>
</dbReference>
<evidence type="ECO:0000313" key="5">
    <source>
        <dbReference type="EMBL" id="EMA53249.1"/>
    </source>
</evidence>
<reference evidence="5 6" key="1">
    <citation type="journal article" date="2014" name="PLoS Genet.">
        <title>Phylogenetically driven sequencing of extremely halophilic archaea reveals strategies for static and dynamic osmo-response.</title>
        <authorList>
            <person name="Becker E.A."/>
            <person name="Seitzer P.M."/>
            <person name="Tritt A."/>
            <person name="Larsen D."/>
            <person name="Krusor M."/>
            <person name="Yao A.I."/>
            <person name="Wu D."/>
            <person name="Madern D."/>
            <person name="Eisen J.A."/>
            <person name="Darling A.E."/>
            <person name="Facciotti M.T."/>
        </authorList>
    </citation>
    <scope>NUCLEOTIDE SEQUENCE [LARGE SCALE GENOMIC DNA]</scope>
    <source>
        <strain evidence="5 6">DSM 8989</strain>
    </source>
</reference>
<gene>
    <name evidence="5" type="ORF">C450_08042</name>
</gene>
<evidence type="ECO:0000256" key="2">
    <source>
        <dbReference type="SAM" id="MobiDB-lite"/>
    </source>
</evidence>
<dbReference type="InterPro" id="IPR042188">
    <property type="entry name" value="MmgE/PrpD_sf_2"/>
</dbReference>